<sequence>MWRFFTSRSTPTSDKILAVSLSAIGITSIGYTALSVYIENPNNIPDTSIALKNLEAHSNEEAIQLVNKYGACVLSHKKMSNDLASEWRETCRKQFRRYELNPTPSWMGDQSFKPVLKNRFHMNLMNKEEMIVQFIPTLTAELQPLADLYFQKESIDSNIEVSDAQIVISKPKSKNQFWHKDNTRPGVTFHLMLQDVPLDLGPSQLITNTQIDNSATEQSQVINGVLKKGDILFYDSRLWHRTLRNNSEEDKIELVLRYDYKKTPPPGESVFGAIWGRMKGQAEYSYLYIKNKIN</sequence>
<name>A0AAW2YNI2_9EUKA</name>
<keyword evidence="1" id="KW-0812">Transmembrane</keyword>
<evidence type="ECO:0008006" key="4">
    <source>
        <dbReference type="Google" id="ProtNLM"/>
    </source>
</evidence>
<dbReference type="AlphaFoldDB" id="A0AAW2YNI2"/>
<protein>
    <recommendedName>
        <fullName evidence="4">Phytanoyl-CoA dioxygenase</fullName>
    </recommendedName>
</protein>
<dbReference type="PANTHER" id="PTHR37563">
    <property type="entry name" value="PHYTANOYL-COA DIOXYGENASE FAMILY PROTEIN (AFU_ORTHOLOGUE AFUA_2G03330)"/>
    <property type="match status" value="1"/>
</dbReference>
<keyword evidence="1" id="KW-1133">Transmembrane helix</keyword>
<gene>
    <name evidence="2" type="ORF">AKO1_008269</name>
</gene>
<comment type="caution">
    <text evidence="2">The sequence shown here is derived from an EMBL/GenBank/DDBJ whole genome shotgun (WGS) entry which is preliminary data.</text>
</comment>
<accession>A0AAW2YNI2</accession>
<dbReference type="PANTHER" id="PTHR37563:SF2">
    <property type="entry name" value="PHYTANOYL-COA DIOXYGENASE FAMILY PROTEIN (AFU_ORTHOLOGUE AFUA_2G03330)"/>
    <property type="match status" value="1"/>
</dbReference>
<proteinExistence type="predicted"/>
<feature type="transmembrane region" description="Helical" evidence="1">
    <location>
        <begin position="16"/>
        <end position="38"/>
    </location>
</feature>
<dbReference type="SUPFAM" id="SSF51197">
    <property type="entry name" value="Clavaminate synthase-like"/>
    <property type="match status" value="1"/>
</dbReference>
<evidence type="ECO:0000256" key="1">
    <source>
        <dbReference type="SAM" id="Phobius"/>
    </source>
</evidence>
<evidence type="ECO:0000313" key="3">
    <source>
        <dbReference type="Proteomes" id="UP001431209"/>
    </source>
</evidence>
<dbReference type="InterPro" id="IPR008775">
    <property type="entry name" value="Phytyl_CoA_dOase-like"/>
</dbReference>
<keyword evidence="3" id="KW-1185">Reference proteome</keyword>
<organism evidence="2 3">
    <name type="scientific">Acrasis kona</name>
    <dbReference type="NCBI Taxonomy" id="1008807"/>
    <lineage>
        <taxon>Eukaryota</taxon>
        <taxon>Discoba</taxon>
        <taxon>Heterolobosea</taxon>
        <taxon>Tetramitia</taxon>
        <taxon>Eutetramitia</taxon>
        <taxon>Acrasidae</taxon>
        <taxon>Acrasis</taxon>
    </lineage>
</organism>
<reference evidence="2 3" key="1">
    <citation type="submission" date="2024-03" db="EMBL/GenBank/DDBJ databases">
        <title>The Acrasis kona genome and developmental transcriptomes reveal deep origins of eukaryotic multicellular pathways.</title>
        <authorList>
            <person name="Sheikh S."/>
            <person name="Fu C.-J."/>
            <person name="Brown M.W."/>
            <person name="Baldauf S.L."/>
        </authorList>
    </citation>
    <scope>NUCLEOTIDE SEQUENCE [LARGE SCALE GENOMIC DNA]</scope>
    <source>
        <strain evidence="2 3">ATCC MYA-3509</strain>
    </source>
</reference>
<dbReference type="InterPro" id="IPR051961">
    <property type="entry name" value="Fungal_Metabolite_Diox"/>
</dbReference>
<evidence type="ECO:0000313" key="2">
    <source>
        <dbReference type="EMBL" id="KAL0478675.1"/>
    </source>
</evidence>
<dbReference type="Pfam" id="PF05721">
    <property type="entry name" value="PhyH"/>
    <property type="match status" value="1"/>
</dbReference>
<dbReference type="EMBL" id="JAOPGA020000460">
    <property type="protein sequence ID" value="KAL0478675.1"/>
    <property type="molecule type" value="Genomic_DNA"/>
</dbReference>
<dbReference type="Gene3D" id="2.60.120.620">
    <property type="entry name" value="q2cbj1_9rhob like domain"/>
    <property type="match status" value="1"/>
</dbReference>
<dbReference type="Proteomes" id="UP001431209">
    <property type="component" value="Unassembled WGS sequence"/>
</dbReference>
<keyword evidence="1" id="KW-0472">Membrane</keyword>